<evidence type="ECO:0000256" key="2">
    <source>
        <dbReference type="ARBA" id="ARBA00022448"/>
    </source>
</evidence>
<evidence type="ECO:0000256" key="7">
    <source>
        <dbReference type="ARBA" id="ARBA00023237"/>
    </source>
</evidence>
<dbReference type="PANTHER" id="PTHR30069:SF29">
    <property type="entry name" value="HEMOGLOBIN AND HEMOGLOBIN-HAPTOGLOBIN-BINDING PROTEIN 1-RELATED"/>
    <property type="match status" value="1"/>
</dbReference>
<feature type="domain" description="TonB-dependent receptor plug" evidence="10">
    <location>
        <begin position="114"/>
        <end position="221"/>
    </location>
</feature>
<comment type="similarity">
    <text evidence="8">Belongs to the TonB-dependent receptor family.</text>
</comment>
<dbReference type="SUPFAM" id="SSF56935">
    <property type="entry name" value="Porins"/>
    <property type="match status" value="1"/>
</dbReference>
<evidence type="ECO:0000256" key="8">
    <source>
        <dbReference type="PROSITE-ProRule" id="PRU01360"/>
    </source>
</evidence>
<dbReference type="GO" id="GO:0015344">
    <property type="term" value="F:siderophore uptake transmembrane transporter activity"/>
    <property type="evidence" value="ECO:0007669"/>
    <property type="project" value="TreeGrafter"/>
</dbReference>
<keyword evidence="7 8" id="KW-0998">Cell outer membrane</keyword>
<accession>A0A2I2M6P3</accession>
<reference evidence="11 12" key="1">
    <citation type="submission" date="2017-11" db="EMBL/GenBank/DDBJ databases">
        <authorList>
            <person name="Duchaud E."/>
        </authorList>
    </citation>
    <scope>NUCLEOTIDE SEQUENCE [LARGE SCALE GENOMIC DNA]</scope>
    <source>
        <strain evidence="11 12">TNO010</strain>
    </source>
</reference>
<evidence type="ECO:0000256" key="6">
    <source>
        <dbReference type="ARBA" id="ARBA00023136"/>
    </source>
</evidence>
<gene>
    <name evidence="11" type="ORF">TNO010_150166</name>
</gene>
<evidence type="ECO:0000256" key="1">
    <source>
        <dbReference type="ARBA" id="ARBA00004571"/>
    </source>
</evidence>
<comment type="subcellular location">
    <subcellularLocation>
        <location evidence="1 8">Cell outer membrane</location>
        <topology evidence="1 8">Multi-pass membrane protein</topology>
    </subcellularLocation>
</comment>
<evidence type="ECO:0000313" key="12">
    <source>
        <dbReference type="Proteomes" id="UP000490060"/>
    </source>
</evidence>
<dbReference type="PANTHER" id="PTHR30069">
    <property type="entry name" value="TONB-DEPENDENT OUTER MEMBRANE RECEPTOR"/>
    <property type="match status" value="1"/>
</dbReference>
<dbReference type="EMBL" id="OENE01000007">
    <property type="protein sequence ID" value="SOU88216.1"/>
    <property type="molecule type" value="Genomic_DNA"/>
</dbReference>
<dbReference type="Pfam" id="PF07715">
    <property type="entry name" value="Plug"/>
    <property type="match status" value="1"/>
</dbReference>
<evidence type="ECO:0000259" key="10">
    <source>
        <dbReference type="Pfam" id="PF07715"/>
    </source>
</evidence>
<feature type="signal peptide" evidence="9">
    <location>
        <begin position="1"/>
        <end position="20"/>
    </location>
</feature>
<evidence type="ECO:0000256" key="5">
    <source>
        <dbReference type="ARBA" id="ARBA00022729"/>
    </source>
</evidence>
<dbReference type="PROSITE" id="PS52016">
    <property type="entry name" value="TONB_DEPENDENT_REC_3"/>
    <property type="match status" value="1"/>
</dbReference>
<feature type="chain" id="PRO_5014126888" description="TonB-dependent receptor plug domain-containing protein" evidence="9">
    <location>
        <begin position="21"/>
        <end position="983"/>
    </location>
</feature>
<keyword evidence="3 8" id="KW-1134">Transmembrane beta strand</keyword>
<dbReference type="InterPro" id="IPR037066">
    <property type="entry name" value="Plug_dom_sf"/>
</dbReference>
<dbReference type="Proteomes" id="UP000490060">
    <property type="component" value="Unassembled WGS sequence"/>
</dbReference>
<protein>
    <recommendedName>
        <fullName evidence="10">TonB-dependent receptor plug domain-containing protein</fullName>
    </recommendedName>
</protein>
<keyword evidence="2 8" id="KW-0813">Transport</keyword>
<evidence type="ECO:0000256" key="9">
    <source>
        <dbReference type="SAM" id="SignalP"/>
    </source>
</evidence>
<keyword evidence="6 8" id="KW-0472">Membrane</keyword>
<evidence type="ECO:0000313" key="11">
    <source>
        <dbReference type="EMBL" id="SOU88216.1"/>
    </source>
</evidence>
<name>A0A2I2M6P3_9FLAO</name>
<keyword evidence="5 9" id="KW-0732">Signal</keyword>
<dbReference type="GO" id="GO:0009279">
    <property type="term" value="C:cell outer membrane"/>
    <property type="evidence" value="ECO:0007669"/>
    <property type="project" value="UniProtKB-SubCell"/>
</dbReference>
<evidence type="ECO:0000256" key="4">
    <source>
        <dbReference type="ARBA" id="ARBA00022692"/>
    </source>
</evidence>
<dbReference type="SUPFAM" id="SSF49464">
    <property type="entry name" value="Carboxypeptidase regulatory domain-like"/>
    <property type="match status" value="1"/>
</dbReference>
<organism evidence="11 12">
    <name type="scientific">Tenacibaculum finnmarkense genomovar ulcerans</name>
    <dbReference type="NCBI Taxonomy" id="2781388"/>
    <lineage>
        <taxon>Bacteria</taxon>
        <taxon>Pseudomonadati</taxon>
        <taxon>Bacteroidota</taxon>
        <taxon>Flavobacteriia</taxon>
        <taxon>Flavobacteriales</taxon>
        <taxon>Flavobacteriaceae</taxon>
        <taxon>Tenacibaculum</taxon>
        <taxon>Tenacibaculum finnmarkense</taxon>
    </lineage>
</organism>
<dbReference type="AlphaFoldDB" id="A0A2I2M6P3"/>
<dbReference type="Pfam" id="PF13715">
    <property type="entry name" value="CarbopepD_reg_2"/>
    <property type="match status" value="1"/>
</dbReference>
<dbReference type="InterPro" id="IPR039426">
    <property type="entry name" value="TonB-dep_rcpt-like"/>
</dbReference>
<dbReference type="InterPro" id="IPR036942">
    <property type="entry name" value="Beta-barrel_TonB_sf"/>
</dbReference>
<dbReference type="Gene3D" id="2.170.130.10">
    <property type="entry name" value="TonB-dependent receptor, plug domain"/>
    <property type="match status" value="1"/>
</dbReference>
<dbReference type="InterPro" id="IPR008969">
    <property type="entry name" value="CarboxyPept-like_regulatory"/>
</dbReference>
<dbReference type="InterPro" id="IPR012910">
    <property type="entry name" value="Plug_dom"/>
</dbReference>
<keyword evidence="4 8" id="KW-0812">Transmembrane</keyword>
<evidence type="ECO:0000256" key="3">
    <source>
        <dbReference type="ARBA" id="ARBA00022452"/>
    </source>
</evidence>
<proteinExistence type="inferred from homology"/>
<dbReference type="Gene3D" id="2.40.170.20">
    <property type="entry name" value="TonB-dependent receptor, beta-barrel domain"/>
    <property type="match status" value="1"/>
</dbReference>
<dbReference type="GO" id="GO:0044718">
    <property type="term" value="P:siderophore transmembrane transport"/>
    <property type="evidence" value="ECO:0007669"/>
    <property type="project" value="TreeGrafter"/>
</dbReference>
<sequence>MFKKYSIIIVFALFSMVSYAQVEVKGLVYDEYLEPFYNAKITVLGESTLSDQDGNFALKVFKSFPITLRVSAFGYQTEELVVEGLDKSINIILKEAYLLDQVVISASRVPERIIESPVTIERFGLNDIKNTTSNSFYDGLANIKGVQSREAGYGFKSVNTRGFSDFSNSRFIQMIDGMDTAAPALNFSPGNLSGVSDLDINNVEILPGASSALYGANAYNGLMLLTTKNPFEHTGISVLLKSGNTSQKTAGNNTFYDASVRMAYKFSESLAAKVNFNYLTAEEWHANDTRNKQIDTNKIIEGTRDNTLNFDGINIYGDEFDYSADLLDSAEYFGEDFSDPRYDDFDFSQDLRLSRTGYSERELLDKDQKIKNLKFDASIHYRPFKDESLELIVATKISTGNSLFQGMSRYAQRESYVNQSKFEVKGSNFYVRAYYSLNDAGDSFDLNRTGSVMTSALSSIGWGDNYFLSLNNALNDRGLGFEDFQAYPELSKQARLLADSDRFQPGTPEFNKELKRIKSTLITKGGSKIYDKSAYSHAEGNYNFSHLLNNWGDVQVGGSFRQYNPNSRGTIFNDAKEAIQVNEYGIYSQVQKKFLEKRLGLTGSLRYDKSQNFDGNYSPRLAVNYALGEDKNHFIRASYQTGFRNPTIQEQYLMNQPGRKVNLGTSKDNLDRISIGRKYDELNNISYTQAPLDGIISGNDIMTNSLLTSSVYPSADYKGKEFVKSAYNEVKPEEVQTIELGYRSMFGITETNNINIDVNAFYSKHKDFVFRQDIVTPKVGLVYPFGNRKLTTQELADPIINKGKIVDGVLVADELAYNALYDLDDDGELLAQEFNLVTNSKSKVTSYGFGIGLNTKLLKTFNFGVNYNFINYEIIDKDLGFFEPNFNTPKHTVKVQLGNNNLFNNFGFNINARWQDEYRWVSTFVKGDVSERTVLDAQLNYRIPSMKSKIKIGGTNLFGKEYIVAPGSGQIGQLYYVSWTINN</sequence>
<dbReference type="RefSeq" id="WP_058886075.1">
    <property type="nucleotide sequence ID" value="NZ_OENE01000007.1"/>
</dbReference>